<dbReference type="Gene3D" id="3.40.30.10">
    <property type="entry name" value="Glutaredoxin"/>
    <property type="match status" value="1"/>
</dbReference>
<name>A0ABV9Z7Q2_9HYPH</name>
<evidence type="ECO:0000313" key="3">
    <source>
        <dbReference type="EMBL" id="MFC5069535.1"/>
    </source>
</evidence>
<accession>A0ABV9Z7Q2</accession>
<keyword evidence="1 3" id="KW-0413">Isomerase</keyword>
<dbReference type="PANTHER" id="PTHR42943">
    <property type="entry name" value="GLUTATHIONE S-TRANSFERASE KAPPA"/>
    <property type="match status" value="1"/>
</dbReference>
<dbReference type="InterPro" id="IPR001853">
    <property type="entry name" value="DSBA-like_thioredoxin_dom"/>
</dbReference>
<evidence type="ECO:0000259" key="2">
    <source>
        <dbReference type="Pfam" id="PF01323"/>
    </source>
</evidence>
<gene>
    <name evidence="3" type="ORF">ACFPFW_16070</name>
</gene>
<comment type="caution">
    <text evidence="3">The sequence shown here is derived from an EMBL/GenBank/DDBJ whole genome shotgun (WGS) entry which is preliminary data.</text>
</comment>
<dbReference type="Proteomes" id="UP001595796">
    <property type="component" value="Unassembled WGS sequence"/>
</dbReference>
<organism evidence="3 4">
    <name type="scientific">Flaviflagellibacter deserti</name>
    <dbReference type="NCBI Taxonomy" id="2267266"/>
    <lineage>
        <taxon>Bacteria</taxon>
        <taxon>Pseudomonadati</taxon>
        <taxon>Pseudomonadota</taxon>
        <taxon>Alphaproteobacteria</taxon>
        <taxon>Hyphomicrobiales</taxon>
        <taxon>Flaviflagellibacter</taxon>
    </lineage>
</organism>
<comment type="catalytic activity">
    <reaction evidence="1">
        <text>2-hydroxychromene-2-carboxylate = (3E)-4-(2-hydroxyphenyl)-2-oxobut-3-enoate</text>
        <dbReference type="Rhea" id="RHEA:27401"/>
        <dbReference type="ChEBI" id="CHEBI:59350"/>
        <dbReference type="ChEBI" id="CHEBI:59353"/>
        <dbReference type="EC" id="5.99.1.4"/>
    </reaction>
</comment>
<dbReference type="PIRSF" id="PIRSF006386">
    <property type="entry name" value="HCCAis_GSTk"/>
    <property type="match status" value="1"/>
</dbReference>
<proteinExistence type="inferred from homology"/>
<feature type="domain" description="DSBA-like thioredoxin" evidence="2">
    <location>
        <begin position="4"/>
        <end position="188"/>
    </location>
</feature>
<dbReference type="GO" id="GO:0016853">
    <property type="term" value="F:isomerase activity"/>
    <property type="evidence" value="ECO:0007669"/>
    <property type="project" value="UniProtKB-KW"/>
</dbReference>
<dbReference type="EMBL" id="JBHSJF010000008">
    <property type="protein sequence ID" value="MFC5069535.1"/>
    <property type="molecule type" value="Genomic_DNA"/>
</dbReference>
<dbReference type="Pfam" id="PF01323">
    <property type="entry name" value="DSBA"/>
    <property type="match status" value="1"/>
</dbReference>
<sequence>MPHVDFWYDFASPYSYPAAARIADEAAHRGVSVTWRPFLLGPIFNRKGLPTSPLKTDRVKGAYAWRDLGRICARYGLPFAEPPGFPQNSLLAARVALVLDETARPDFTVAVYRAQFGEGKTISEVEVIAGVLAALGHDAALIDRTRDDAIKLALRHQTEHAEALEVFGAPFFITGGGEPFWGHDRMEDALDWATKKG</sequence>
<protein>
    <recommendedName>
        <fullName evidence="1">2-hydroxychromene-2-carboxylate isomerase</fullName>
        <ecNumber evidence="1">5.99.1.4</ecNumber>
    </recommendedName>
</protein>
<comment type="similarity">
    <text evidence="1">Belongs to the GST superfamily. NadH family.</text>
</comment>
<dbReference type="RefSeq" id="WP_114958354.1">
    <property type="nucleotide sequence ID" value="NZ_JBHSJF010000008.1"/>
</dbReference>
<dbReference type="InterPro" id="IPR036249">
    <property type="entry name" value="Thioredoxin-like_sf"/>
</dbReference>
<evidence type="ECO:0000313" key="4">
    <source>
        <dbReference type="Proteomes" id="UP001595796"/>
    </source>
</evidence>
<dbReference type="InterPro" id="IPR044087">
    <property type="entry name" value="NahD-like"/>
</dbReference>
<dbReference type="InterPro" id="IPR051924">
    <property type="entry name" value="GST_Kappa/NadH"/>
</dbReference>
<dbReference type="InterPro" id="IPR014440">
    <property type="entry name" value="HCCAis_GSTk"/>
</dbReference>
<dbReference type="CDD" id="cd03022">
    <property type="entry name" value="DsbA_HCCA_Iso"/>
    <property type="match status" value="1"/>
</dbReference>
<reference evidence="4" key="1">
    <citation type="journal article" date="2019" name="Int. J. Syst. Evol. Microbiol.">
        <title>The Global Catalogue of Microorganisms (GCM) 10K type strain sequencing project: providing services to taxonomists for standard genome sequencing and annotation.</title>
        <authorList>
            <consortium name="The Broad Institute Genomics Platform"/>
            <consortium name="The Broad Institute Genome Sequencing Center for Infectious Disease"/>
            <person name="Wu L."/>
            <person name="Ma J."/>
        </authorList>
    </citation>
    <scope>NUCLEOTIDE SEQUENCE [LARGE SCALE GENOMIC DNA]</scope>
    <source>
        <strain evidence="4">CGMCC 1.16444</strain>
    </source>
</reference>
<dbReference type="EC" id="5.99.1.4" evidence="1"/>
<dbReference type="PANTHER" id="PTHR42943:SF2">
    <property type="entry name" value="GLUTATHIONE S-TRANSFERASE KAPPA 1"/>
    <property type="match status" value="1"/>
</dbReference>
<evidence type="ECO:0000256" key="1">
    <source>
        <dbReference type="PIRNR" id="PIRNR006386"/>
    </source>
</evidence>
<keyword evidence="4" id="KW-1185">Reference proteome</keyword>
<dbReference type="SUPFAM" id="SSF52833">
    <property type="entry name" value="Thioredoxin-like"/>
    <property type="match status" value="1"/>
</dbReference>